<dbReference type="EMBL" id="AGNL01034105">
    <property type="protein sequence ID" value="EJK55398.1"/>
    <property type="molecule type" value="Genomic_DNA"/>
</dbReference>
<protein>
    <submittedName>
        <fullName evidence="2">Uncharacterized protein</fullName>
    </submittedName>
</protein>
<dbReference type="Proteomes" id="UP000266841">
    <property type="component" value="Unassembled WGS sequence"/>
</dbReference>
<feature type="compositionally biased region" description="Polar residues" evidence="1">
    <location>
        <begin position="181"/>
        <end position="190"/>
    </location>
</feature>
<name>K0RNQ1_THAOC</name>
<reference evidence="2 3" key="1">
    <citation type="journal article" date="2012" name="Genome Biol.">
        <title>Genome and low-iron response of an oceanic diatom adapted to chronic iron limitation.</title>
        <authorList>
            <person name="Lommer M."/>
            <person name="Specht M."/>
            <person name="Roy A.S."/>
            <person name="Kraemer L."/>
            <person name="Andreson R."/>
            <person name="Gutowska M.A."/>
            <person name="Wolf J."/>
            <person name="Bergner S.V."/>
            <person name="Schilhabel M.B."/>
            <person name="Klostermeier U.C."/>
            <person name="Beiko R.G."/>
            <person name="Rosenstiel P."/>
            <person name="Hippler M."/>
            <person name="Laroche J."/>
        </authorList>
    </citation>
    <scope>NUCLEOTIDE SEQUENCE [LARGE SCALE GENOMIC DNA]</scope>
    <source>
        <strain evidence="2 3">CCMP1005</strain>
    </source>
</reference>
<accession>K0RNQ1</accession>
<evidence type="ECO:0000313" key="3">
    <source>
        <dbReference type="Proteomes" id="UP000266841"/>
    </source>
</evidence>
<evidence type="ECO:0000313" key="2">
    <source>
        <dbReference type="EMBL" id="EJK55398.1"/>
    </source>
</evidence>
<feature type="compositionally biased region" description="Basic residues" evidence="1">
    <location>
        <begin position="247"/>
        <end position="256"/>
    </location>
</feature>
<feature type="compositionally biased region" description="Polar residues" evidence="1">
    <location>
        <begin position="198"/>
        <end position="212"/>
    </location>
</feature>
<keyword evidence="3" id="KW-1185">Reference proteome</keyword>
<feature type="region of interest" description="Disordered" evidence="1">
    <location>
        <begin position="157"/>
        <end position="287"/>
    </location>
</feature>
<sequence>MQTSSLRAKEEGTHVTTASSGYDSFLNTCCCADGHSTDSWDSFLAGPNKKRNSKFTGRSRKEEEYDHVPLAEKLSDALLSLVGAAPPIKFIKCMQCSNDELSEMTTPRVLRQMAEEYDQNNIWSVSSDEGDCETEGNASHFLFPFKRMKSSACSVISRISRKKGGRSRGSTGGSRVDMNDPITSQRSINEPNLDIDSSVMTPSRRQAKMKSTTSKRSAKPKKNARAKPKDAKPKKSHPTSSNEKQKPGRWRARRTVAMKPPAELHPGASMASNTTYRNTKENLTFEI</sequence>
<organism evidence="2 3">
    <name type="scientific">Thalassiosira oceanica</name>
    <name type="common">Marine diatom</name>
    <dbReference type="NCBI Taxonomy" id="159749"/>
    <lineage>
        <taxon>Eukaryota</taxon>
        <taxon>Sar</taxon>
        <taxon>Stramenopiles</taxon>
        <taxon>Ochrophyta</taxon>
        <taxon>Bacillariophyta</taxon>
        <taxon>Coscinodiscophyceae</taxon>
        <taxon>Thalassiosirophycidae</taxon>
        <taxon>Thalassiosirales</taxon>
        <taxon>Thalassiosiraceae</taxon>
        <taxon>Thalassiosira</taxon>
    </lineage>
</organism>
<evidence type="ECO:0000256" key="1">
    <source>
        <dbReference type="SAM" id="MobiDB-lite"/>
    </source>
</evidence>
<dbReference type="AlphaFoldDB" id="K0RNQ1"/>
<feature type="compositionally biased region" description="Basic residues" evidence="1">
    <location>
        <begin position="216"/>
        <end position="226"/>
    </location>
</feature>
<comment type="caution">
    <text evidence="2">The sequence shown here is derived from an EMBL/GenBank/DDBJ whole genome shotgun (WGS) entry which is preliminary data.</text>
</comment>
<gene>
    <name evidence="2" type="ORF">THAOC_24868</name>
</gene>
<proteinExistence type="predicted"/>